<dbReference type="VEuPathDB" id="FungiDB:MYCTH_2297404"/>
<dbReference type="RefSeq" id="XP_003659880.1">
    <property type="nucleotide sequence ID" value="XM_003659832.1"/>
</dbReference>
<dbReference type="GeneID" id="11505624"/>
<name>G2Q5K2_THET4</name>
<dbReference type="EMBL" id="CP003002">
    <property type="protein sequence ID" value="AEO54635.1"/>
    <property type="molecule type" value="Genomic_DNA"/>
</dbReference>
<dbReference type="Proteomes" id="UP000007322">
    <property type="component" value="Chromosome 1"/>
</dbReference>
<dbReference type="KEGG" id="mtm:MYCTH_2297404"/>
<sequence length="78" mass="8887">MHGNTSFSDTLLLAEANFGPSAKDRFDFTLTFENAILSIIPSAIFCILAPHRLYLLWRQPHKVAKSPRHVFKLVCMEL</sequence>
<dbReference type="HOGENOM" id="CLU_2623725_0_0_1"/>
<dbReference type="InParanoid" id="G2Q5K2"/>
<keyword evidence="1" id="KW-0472">Membrane</keyword>
<protein>
    <submittedName>
        <fullName evidence="2">Uncharacterized protein</fullName>
    </submittedName>
</protein>
<evidence type="ECO:0000313" key="2">
    <source>
        <dbReference type="EMBL" id="AEO54635.1"/>
    </source>
</evidence>
<proteinExistence type="predicted"/>
<reference evidence="2 3" key="1">
    <citation type="journal article" date="2011" name="Nat. Biotechnol.">
        <title>Comparative genomic analysis of the thermophilic biomass-degrading fungi Myceliophthora thermophila and Thielavia terrestris.</title>
        <authorList>
            <person name="Berka R.M."/>
            <person name="Grigoriev I.V."/>
            <person name="Otillar R."/>
            <person name="Salamov A."/>
            <person name="Grimwood J."/>
            <person name="Reid I."/>
            <person name="Ishmael N."/>
            <person name="John T."/>
            <person name="Darmond C."/>
            <person name="Moisan M.-C."/>
            <person name="Henrissat B."/>
            <person name="Coutinho P.M."/>
            <person name="Lombard V."/>
            <person name="Natvig D.O."/>
            <person name="Lindquist E."/>
            <person name="Schmutz J."/>
            <person name="Lucas S."/>
            <person name="Harris P."/>
            <person name="Powlowski J."/>
            <person name="Bellemare A."/>
            <person name="Taylor D."/>
            <person name="Butler G."/>
            <person name="de Vries R.P."/>
            <person name="Allijn I.E."/>
            <person name="van den Brink J."/>
            <person name="Ushinsky S."/>
            <person name="Storms R."/>
            <person name="Powell A.J."/>
            <person name="Paulsen I.T."/>
            <person name="Elbourne L.D.H."/>
            <person name="Baker S.E."/>
            <person name="Magnuson J."/>
            <person name="LaBoissiere S."/>
            <person name="Clutterbuck A.J."/>
            <person name="Martinez D."/>
            <person name="Wogulis M."/>
            <person name="de Leon A.L."/>
            <person name="Rey M.W."/>
            <person name="Tsang A."/>
        </authorList>
    </citation>
    <scope>NUCLEOTIDE SEQUENCE [LARGE SCALE GENOMIC DNA]</scope>
    <source>
        <strain evidence="3">ATCC 42464 / BCRC 31852 / DSM 1799</strain>
    </source>
</reference>
<dbReference type="OMA" id="INDFGPA"/>
<dbReference type="OrthoDB" id="6500128at2759"/>
<keyword evidence="3" id="KW-1185">Reference proteome</keyword>
<feature type="transmembrane region" description="Helical" evidence="1">
    <location>
        <begin position="35"/>
        <end position="55"/>
    </location>
</feature>
<evidence type="ECO:0000256" key="1">
    <source>
        <dbReference type="SAM" id="Phobius"/>
    </source>
</evidence>
<keyword evidence="1" id="KW-1133">Transmembrane helix</keyword>
<evidence type="ECO:0000313" key="3">
    <source>
        <dbReference type="Proteomes" id="UP000007322"/>
    </source>
</evidence>
<dbReference type="AlphaFoldDB" id="G2Q5K2"/>
<keyword evidence="1" id="KW-0812">Transmembrane</keyword>
<accession>G2Q5K2</accession>
<organism evidence="2 3">
    <name type="scientific">Thermothelomyces thermophilus (strain ATCC 42464 / BCRC 31852 / DSM 1799)</name>
    <name type="common">Sporotrichum thermophile</name>
    <dbReference type="NCBI Taxonomy" id="573729"/>
    <lineage>
        <taxon>Eukaryota</taxon>
        <taxon>Fungi</taxon>
        <taxon>Dikarya</taxon>
        <taxon>Ascomycota</taxon>
        <taxon>Pezizomycotina</taxon>
        <taxon>Sordariomycetes</taxon>
        <taxon>Sordariomycetidae</taxon>
        <taxon>Sordariales</taxon>
        <taxon>Chaetomiaceae</taxon>
        <taxon>Thermothelomyces</taxon>
    </lineage>
</organism>
<gene>
    <name evidence="2" type="ORF">MYCTH_2297404</name>
</gene>